<reference evidence="1" key="1">
    <citation type="submission" date="2022-06" db="EMBL/GenBank/DDBJ databases">
        <title>Draft genome sequence of Burkholderia glumae strain GR20004 isolated from rice panicle showing bacterial panicle blight.</title>
        <authorList>
            <person name="Choi S.Y."/>
            <person name="Lee Y.H."/>
        </authorList>
    </citation>
    <scope>NUCLEOTIDE SEQUENCE</scope>
    <source>
        <strain evidence="1">GR20004</strain>
    </source>
</reference>
<dbReference type="Proteomes" id="UP001056386">
    <property type="component" value="Chromosome 1"/>
</dbReference>
<evidence type="ECO:0000313" key="1">
    <source>
        <dbReference type="EMBL" id="USS44669.1"/>
    </source>
</evidence>
<accession>A0ABY5BF35</accession>
<gene>
    <name evidence="1" type="ORF">NFI99_23875</name>
</gene>
<proteinExistence type="predicted"/>
<dbReference type="EMBL" id="CP099587">
    <property type="protein sequence ID" value="USS44669.1"/>
    <property type="molecule type" value="Genomic_DNA"/>
</dbReference>
<dbReference type="RefSeq" id="WP_039200848.1">
    <property type="nucleotide sequence ID" value="NZ_CP099587.1"/>
</dbReference>
<organism evidence="1 2">
    <name type="scientific">Burkholderia glumae</name>
    <name type="common">Pseudomonas glumae</name>
    <dbReference type="NCBI Taxonomy" id="337"/>
    <lineage>
        <taxon>Bacteria</taxon>
        <taxon>Pseudomonadati</taxon>
        <taxon>Pseudomonadota</taxon>
        <taxon>Betaproteobacteria</taxon>
        <taxon>Burkholderiales</taxon>
        <taxon>Burkholderiaceae</taxon>
        <taxon>Burkholderia</taxon>
    </lineage>
</organism>
<sequence>MTKNEFRSRVFELARERRLSVDVMRDGKLRIWFNLKSKKFLHVDHIDALYGLLRRPGLDRAAIRAEIERVAPGRPCTHRGMREIYEQLHTAARA</sequence>
<protein>
    <submittedName>
        <fullName evidence="1">Uncharacterized protein</fullName>
    </submittedName>
</protein>
<name>A0ABY5BF35_BURGL</name>
<evidence type="ECO:0000313" key="2">
    <source>
        <dbReference type="Proteomes" id="UP001056386"/>
    </source>
</evidence>
<keyword evidence="2" id="KW-1185">Reference proteome</keyword>